<dbReference type="GO" id="GO:0005802">
    <property type="term" value="C:trans-Golgi network"/>
    <property type="evidence" value="ECO:0007669"/>
    <property type="project" value="TreeGrafter"/>
</dbReference>
<accession>A0A2G8L9S8</accession>
<dbReference type="AlphaFoldDB" id="A0A2G8L9S8"/>
<evidence type="ECO:0000313" key="3">
    <source>
        <dbReference type="EMBL" id="PIK57006.1"/>
    </source>
</evidence>
<dbReference type="InterPro" id="IPR056459">
    <property type="entry name" value="TPR_DOP1"/>
</dbReference>
<feature type="domain" description="DOP1-like TPR" evidence="2">
    <location>
        <begin position="171"/>
        <end position="335"/>
    </location>
</feature>
<protein>
    <recommendedName>
        <fullName evidence="5">Protein dopey-1</fullName>
    </recommendedName>
</protein>
<proteinExistence type="predicted"/>
<organism evidence="3 4">
    <name type="scientific">Stichopus japonicus</name>
    <name type="common">Sea cucumber</name>
    <dbReference type="NCBI Taxonomy" id="307972"/>
    <lineage>
        <taxon>Eukaryota</taxon>
        <taxon>Metazoa</taxon>
        <taxon>Echinodermata</taxon>
        <taxon>Eleutherozoa</taxon>
        <taxon>Echinozoa</taxon>
        <taxon>Holothuroidea</taxon>
        <taxon>Aspidochirotacea</taxon>
        <taxon>Aspidochirotida</taxon>
        <taxon>Stichopodidae</taxon>
        <taxon>Apostichopus</taxon>
    </lineage>
</organism>
<keyword evidence="4" id="KW-1185">Reference proteome</keyword>
<name>A0A2G8L9S8_STIJA</name>
<gene>
    <name evidence="3" type="ORF">BSL78_06098</name>
</gene>
<dbReference type="InterPro" id="IPR040314">
    <property type="entry name" value="DOP1"/>
</dbReference>
<dbReference type="InterPro" id="IPR056457">
    <property type="entry name" value="DOP1_C"/>
</dbReference>
<dbReference type="GO" id="GO:0005829">
    <property type="term" value="C:cytosol"/>
    <property type="evidence" value="ECO:0007669"/>
    <property type="project" value="GOC"/>
</dbReference>
<dbReference type="GO" id="GO:0005768">
    <property type="term" value="C:endosome"/>
    <property type="evidence" value="ECO:0007669"/>
    <property type="project" value="TreeGrafter"/>
</dbReference>
<evidence type="ECO:0000259" key="2">
    <source>
        <dbReference type="Pfam" id="PF24601"/>
    </source>
</evidence>
<dbReference type="PANTHER" id="PTHR14042:SF24">
    <property type="entry name" value="PROTEIN DOPEY-1 HOMOLOG"/>
    <property type="match status" value="1"/>
</dbReference>
<dbReference type="Pfam" id="PF24598">
    <property type="entry name" value="DOP1_C"/>
    <property type="match status" value="2"/>
</dbReference>
<dbReference type="Pfam" id="PF24601">
    <property type="entry name" value="TPR_DOP1"/>
    <property type="match status" value="2"/>
</dbReference>
<dbReference type="OrthoDB" id="297643at2759"/>
<sequence>MLHPLQQHILLYVQVYDTQRILYVLSRLRFILHTCSRDFVCAMSSTSVSSTNTPQLIKLQQLLARHKRCMTGKDFYVELDAEAPASFRSQTYLEILLQTCVYYVRSFYPIEGKARAPRRSAIETCRYPAWSLGIDPKGVSGSVCNAKKETSKGGGKSLLEISLDAPVELSNRGAQAFQLQLLKLAQTIIILEDQLFSLREESSNNKNEPGEWEFLQLKFHSQNKPLGFSPKDRFSCQGLLLTALLSSLKQYHNCHMHRHWINLITSSLSYLDQGLPHLANPLISQVCRNLEMLSSLYNEEDSKRGPDQSMDNIPPDHVVSMLKGLTAVCHFCLLESTSNVSAMSGRHAGGGVGETESSAASLSISTFFGVLTRDKTKSLVAPTSNQTNTPKSDARRGILKMFPRIVSSISKMWGAVQLCEKQRDSEIRPKDPPRWSIGSPKAVRQQILELLSPIALQHSTSLLAAIGVVWNDNRHKDKDNKRQVIIKPSDEQMVLVELVGAIRALPTDTLVQTIKQVLKAPPFTIRDKNQPGLEVSMLQFLFAYIQKTTSSSLRDAWPSLLLLLKDALSLDLSPPGRFLLFGILHEIVHKVYPFGERKDQRDLQEMCQKLVDACNVIAGSSLEQTTWLRRNMTVKFSPQENVDEGGEDPIQSNLSEVTNVDPEQTSPQSPSDVDSKVYSQYSVQALTLLAKYTRKAWKKDAFELFLDPAFFQIDASCVRGWKVIIDNLMTHDRTTFKDLMARVAAFQNTSLNLFASKEQEMEQRAQFLKRLDFAIFCSEMDQYTRSLPDIQERLAESLRLAQVPVVHEQVFLCFRVLLLRFSPHHLTGLWPTMISELVQVFLHLEEQLSSASNQSQDATKKSALRRVATADIASFFTSSSSGPNGGDLLRHKSWLGLYLSACKLLDLALCLPSEDLPQFQVYKWAFVGENPQSASETQFIPHVARVAKLLRAKKNNGPLQPSMDRSHIGRPYLSMTQIKSIDELLPFFNSLCSQDHSYRTTSAAATAVDSNVKTEKSLLESSLRSEEGGLALTDKDYIERLIERDFIVPLS</sequence>
<dbReference type="Proteomes" id="UP000230750">
    <property type="component" value="Unassembled WGS sequence"/>
</dbReference>
<evidence type="ECO:0008006" key="5">
    <source>
        <dbReference type="Google" id="ProtNLM"/>
    </source>
</evidence>
<feature type="domain" description="DOP1-like C-terminal" evidence="1">
    <location>
        <begin position="540"/>
        <end position="855"/>
    </location>
</feature>
<dbReference type="GO" id="GO:0006895">
    <property type="term" value="P:Golgi to endosome transport"/>
    <property type="evidence" value="ECO:0007669"/>
    <property type="project" value="InterPro"/>
</dbReference>
<feature type="domain" description="DOP1-like C-terminal" evidence="1">
    <location>
        <begin position="897"/>
        <end position="992"/>
    </location>
</feature>
<evidence type="ECO:0000259" key="1">
    <source>
        <dbReference type="Pfam" id="PF24598"/>
    </source>
</evidence>
<feature type="domain" description="DOP1-like TPR" evidence="2">
    <location>
        <begin position="3"/>
        <end position="113"/>
    </location>
</feature>
<reference evidence="3 4" key="1">
    <citation type="journal article" date="2017" name="PLoS Biol.">
        <title>The sea cucumber genome provides insights into morphological evolution and visceral regeneration.</title>
        <authorList>
            <person name="Zhang X."/>
            <person name="Sun L."/>
            <person name="Yuan J."/>
            <person name="Sun Y."/>
            <person name="Gao Y."/>
            <person name="Zhang L."/>
            <person name="Li S."/>
            <person name="Dai H."/>
            <person name="Hamel J.F."/>
            <person name="Liu C."/>
            <person name="Yu Y."/>
            <person name="Liu S."/>
            <person name="Lin W."/>
            <person name="Guo K."/>
            <person name="Jin S."/>
            <person name="Xu P."/>
            <person name="Storey K.B."/>
            <person name="Huan P."/>
            <person name="Zhang T."/>
            <person name="Zhou Y."/>
            <person name="Zhang J."/>
            <person name="Lin C."/>
            <person name="Li X."/>
            <person name="Xing L."/>
            <person name="Huo D."/>
            <person name="Sun M."/>
            <person name="Wang L."/>
            <person name="Mercier A."/>
            <person name="Li F."/>
            <person name="Yang H."/>
            <person name="Xiang J."/>
        </authorList>
    </citation>
    <scope>NUCLEOTIDE SEQUENCE [LARGE SCALE GENOMIC DNA]</scope>
    <source>
        <strain evidence="3">Shaxun</strain>
        <tissue evidence="3">Muscle</tissue>
    </source>
</reference>
<evidence type="ECO:0000313" key="4">
    <source>
        <dbReference type="Proteomes" id="UP000230750"/>
    </source>
</evidence>
<comment type="caution">
    <text evidence="3">The sequence shown here is derived from an EMBL/GenBank/DDBJ whole genome shotgun (WGS) entry which is preliminary data.</text>
</comment>
<dbReference type="STRING" id="307972.A0A2G8L9S8"/>
<dbReference type="EMBL" id="MRZV01000157">
    <property type="protein sequence ID" value="PIK57006.1"/>
    <property type="molecule type" value="Genomic_DNA"/>
</dbReference>
<dbReference type="PANTHER" id="PTHR14042">
    <property type="entry name" value="DOPEY-RELATED"/>
    <property type="match status" value="1"/>
</dbReference>